<dbReference type="InterPro" id="IPR006827">
    <property type="entry name" value="Lant_deHydtase_N"/>
</dbReference>
<dbReference type="RefSeq" id="WP_167477799.1">
    <property type="nucleotide sequence ID" value="NZ_CP046172.1"/>
</dbReference>
<feature type="domain" description="Lantibiotic dehydratase N-terminal" evidence="1">
    <location>
        <begin position="139"/>
        <end position="774"/>
    </location>
</feature>
<dbReference type="KEGG" id="nah:F5544_38760"/>
<accession>A0A6G9YRQ1</accession>
<reference evidence="2 3" key="1">
    <citation type="journal article" date="2019" name="ACS Chem. Biol.">
        <title>Identification and Mobilization of a Cryptic Antibiotic Biosynthesis Gene Locus from a Human-Pathogenic Nocardia Isolate.</title>
        <authorList>
            <person name="Herisse M."/>
            <person name="Ishida K."/>
            <person name="Porter J.L."/>
            <person name="Howden B."/>
            <person name="Hertweck C."/>
            <person name="Stinear T.P."/>
            <person name="Pidot S.J."/>
        </authorList>
    </citation>
    <scope>NUCLEOTIDE SEQUENCE [LARGE SCALE GENOMIC DNA]</scope>
    <source>
        <strain evidence="2 3">AUSMDU00012717</strain>
    </source>
</reference>
<protein>
    <recommendedName>
        <fullName evidence="1">Lantibiotic dehydratase N-terminal domain-containing protein</fullName>
    </recommendedName>
</protein>
<dbReference type="AlphaFoldDB" id="A0A6G9YRQ1"/>
<evidence type="ECO:0000259" key="1">
    <source>
        <dbReference type="Pfam" id="PF04738"/>
    </source>
</evidence>
<proteinExistence type="predicted"/>
<name>A0A6G9YRQ1_9NOCA</name>
<evidence type="ECO:0000313" key="3">
    <source>
        <dbReference type="Proteomes" id="UP000503540"/>
    </source>
</evidence>
<gene>
    <name evidence="2" type="ORF">F5544_38760</name>
</gene>
<dbReference type="EMBL" id="CP046172">
    <property type="protein sequence ID" value="QIS15573.1"/>
    <property type="molecule type" value="Genomic_DNA"/>
</dbReference>
<dbReference type="Proteomes" id="UP000503540">
    <property type="component" value="Chromosome"/>
</dbReference>
<evidence type="ECO:0000313" key="2">
    <source>
        <dbReference type="EMBL" id="QIS15573.1"/>
    </source>
</evidence>
<keyword evidence="3" id="KW-1185">Reference proteome</keyword>
<organism evidence="2 3">
    <name type="scientific">Nocardia arthritidis</name>
    <dbReference type="NCBI Taxonomy" id="228602"/>
    <lineage>
        <taxon>Bacteria</taxon>
        <taxon>Bacillati</taxon>
        <taxon>Actinomycetota</taxon>
        <taxon>Actinomycetes</taxon>
        <taxon>Mycobacteriales</taxon>
        <taxon>Nocardiaceae</taxon>
        <taxon>Nocardia</taxon>
    </lineage>
</organism>
<dbReference type="Pfam" id="PF04738">
    <property type="entry name" value="Lant_dehydr_N"/>
    <property type="match status" value="1"/>
</dbReference>
<sequence length="873" mass="96988">MTTPDPRFSPYVLFRRGTLGLSELADLVPARAWDLLRRADEIDIDASTAQLEDELHQAIPTLSPEHRRAVLKLRRDVHNGRPISAAAPLEPLPTACRDLLIEWNRAAEQRRALLAQADATYRSELEQARTTLAKVALHEDFQRGLQLSGEDVYREVMAFAADPFDTGRKPSRTRRMESTITSFAYRVVFKPSPFGSFTEIGAHDWTAKSASGQRLSQVRLSVGLLAWMAHQLRLIDGADRVLRVRLNNSLSCAGDRAVFIRRPLEGADDGFTPDKVISARNTDLITLLRKVLGDGQVPERELRETLVEGGLSAEQARQTIDGLVKVGLCYRGIGLPDQATRTAEQLAARLREAGTAQAVACAEIFEELQGIEDRFAQSSPQARTELLGGLRACVGRFVDICQCSPPAKEAMRAAVYEDVGTRATAAGWRGELVGANADYLELYQRLVPVLDDATIEKMGLYAFYVRRYGEDGPPVPVAELFRAFDELSPQEASAVMCGLGDPAAARVIELRSEFFALLRDRVAEAGAADAVRLDPERLREFVRALPDTVPAWRSTAYRIQLDDDLLVVNGVTTGHGVFFSRYCGLLESGAEQWNLADELRTHIAATTPRQTDITAVLGLNFNMHPRLCPLELVYPGSVADPDGPRPLTIADLLVRADPRTRRLELISAVDGARIDLAPLNFLYPAAAPMLYRFLCVFAPTRTYRGGLWDQIDRHQSVGQPFRPRLMLGDLVLDRRSWRFPVSELPALAGLERQDLSALVEFDAWRQAAGLPRTTFFRVLAPRRTPDSERNLLEETRQWAIEARSARLHKPHYLDTHNPFLMYVLAKQARANDGGTVLFQECLPGAERYAESGNPDSAEEFFVEFTLSGGGNDN</sequence>